<evidence type="ECO:0000313" key="4">
    <source>
        <dbReference type="EMBL" id="CAE0719300.1"/>
    </source>
</evidence>
<feature type="transmembrane region" description="Helical" evidence="2">
    <location>
        <begin position="144"/>
        <end position="168"/>
    </location>
</feature>
<keyword evidence="2" id="KW-0472">Membrane</keyword>
<feature type="transmembrane region" description="Helical" evidence="2">
    <location>
        <begin position="118"/>
        <end position="138"/>
    </location>
</feature>
<dbReference type="EMBL" id="HBIX01016683">
    <property type="protein sequence ID" value="CAE0719300.1"/>
    <property type="molecule type" value="Transcribed_RNA"/>
</dbReference>
<organism evidence="3">
    <name type="scientific">Pseudo-nitzschia australis</name>
    <dbReference type="NCBI Taxonomy" id="44445"/>
    <lineage>
        <taxon>Eukaryota</taxon>
        <taxon>Sar</taxon>
        <taxon>Stramenopiles</taxon>
        <taxon>Ochrophyta</taxon>
        <taxon>Bacillariophyta</taxon>
        <taxon>Bacillariophyceae</taxon>
        <taxon>Bacillariophycidae</taxon>
        <taxon>Bacillariales</taxon>
        <taxon>Bacillariaceae</taxon>
        <taxon>Pseudo-nitzschia</taxon>
    </lineage>
</organism>
<feature type="region of interest" description="Disordered" evidence="1">
    <location>
        <begin position="193"/>
        <end position="234"/>
    </location>
</feature>
<keyword evidence="2" id="KW-1133">Transmembrane helix</keyword>
<dbReference type="EMBL" id="HBIX01016682">
    <property type="protein sequence ID" value="CAE0719299.1"/>
    <property type="molecule type" value="Transcribed_RNA"/>
</dbReference>
<name>A0A6U9ZMF8_9STRA</name>
<gene>
    <name evidence="3" type="ORF">PAUS00366_LOCUS12053</name>
    <name evidence="4" type="ORF">PAUS00366_LOCUS12054</name>
</gene>
<protein>
    <submittedName>
        <fullName evidence="3">Uncharacterized protein</fullName>
    </submittedName>
</protein>
<sequence length="234" mass="24755">MGISSNILPKRLLMRNTGIIVALVAASSTMLFCGTTALISPHQSLAVVHRSATGVMTRTTTTRSFQKQYDFVGSSHQSHLPRLLQRRQSSVLRFGFGNGNDNSNNAPGGADMDPGLKLLVCILIDFIGVASFAAPGLGEATDVGWAPISAFLVNYLFGNGLFTALALVEELSPGFDFVPTATIAWFLENSNREAEAGPPSQSAPPPSSQSQSPSQTTRNGKPADSGFIDVDIVD</sequence>
<evidence type="ECO:0000256" key="2">
    <source>
        <dbReference type="SAM" id="Phobius"/>
    </source>
</evidence>
<accession>A0A6U9ZMF8</accession>
<proteinExistence type="predicted"/>
<evidence type="ECO:0000313" key="3">
    <source>
        <dbReference type="EMBL" id="CAE0719299.1"/>
    </source>
</evidence>
<feature type="transmembrane region" description="Helical" evidence="2">
    <location>
        <begin position="20"/>
        <end position="40"/>
    </location>
</feature>
<dbReference type="AlphaFoldDB" id="A0A6U9ZMF8"/>
<evidence type="ECO:0000256" key="1">
    <source>
        <dbReference type="SAM" id="MobiDB-lite"/>
    </source>
</evidence>
<reference evidence="3" key="1">
    <citation type="submission" date="2021-01" db="EMBL/GenBank/DDBJ databases">
        <authorList>
            <person name="Corre E."/>
            <person name="Pelletier E."/>
            <person name="Niang G."/>
            <person name="Scheremetjew M."/>
            <person name="Finn R."/>
            <person name="Kale V."/>
            <person name="Holt S."/>
            <person name="Cochrane G."/>
            <person name="Meng A."/>
            <person name="Brown T."/>
            <person name="Cohen L."/>
        </authorList>
    </citation>
    <scope>NUCLEOTIDE SEQUENCE</scope>
    <source>
        <strain evidence="3">10249 10 AB</strain>
    </source>
</reference>
<keyword evidence="2" id="KW-0812">Transmembrane</keyword>